<organism evidence="3 4">
    <name type="scientific">Trifolium medium</name>
    <dbReference type="NCBI Taxonomy" id="97028"/>
    <lineage>
        <taxon>Eukaryota</taxon>
        <taxon>Viridiplantae</taxon>
        <taxon>Streptophyta</taxon>
        <taxon>Embryophyta</taxon>
        <taxon>Tracheophyta</taxon>
        <taxon>Spermatophyta</taxon>
        <taxon>Magnoliopsida</taxon>
        <taxon>eudicotyledons</taxon>
        <taxon>Gunneridae</taxon>
        <taxon>Pentapetalae</taxon>
        <taxon>rosids</taxon>
        <taxon>fabids</taxon>
        <taxon>Fabales</taxon>
        <taxon>Fabaceae</taxon>
        <taxon>Papilionoideae</taxon>
        <taxon>50 kb inversion clade</taxon>
        <taxon>NPAAA clade</taxon>
        <taxon>Hologalegina</taxon>
        <taxon>IRL clade</taxon>
        <taxon>Trifolieae</taxon>
        <taxon>Trifolium</taxon>
    </lineage>
</organism>
<reference evidence="3 4" key="1">
    <citation type="journal article" date="2018" name="Front. Plant Sci.">
        <title>Red Clover (Trifolium pratense) and Zigzag Clover (T. medium) - A Picture of Genomic Similarities and Differences.</title>
        <authorList>
            <person name="Dluhosova J."/>
            <person name="Istvanek J."/>
            <person name="Nedelnik J."/>
            <person name="Repkova J."/>
        </authorList>
    </citation>
    <scope>NUCLEOTIDE SEQUENCE [LARGE SCALE GENOMIC DNA]</scope>
    <source>
        <strain evidence="4">cv. 10/8</strain>
        <tissue evidence="3">Leaf</tissue>
    </source>
</reference>
<dbReference type="SMART" id="SM00343">
    <property type="entry name" value="ZnF_C2HC"/>
    <property type="match status" value="1"/>
</dbReference>
<keyword evidence="1" id="KW-0863">Zinc-finger</keyword>
<evidence type="ECO:0000259" key="2">
    <source>
        <dbReference type="PROSITE" id="PS50158"/>
    </source>
</evidence>
<protein>
    <recommendedName>
        <fullName evidence="2">CCHC-type domain-containing protein</fullName>
    </recommendedName>
</protein>
<dbReference type="PANTHER" id="PTHR31286">
    <property type="entry name" value="GLYCINE-RICH CELL WALL STRUCTURAL PROTEIN 1.8-LIKE"/>
    <property type="match status" value="1"/>
</dbReference>
<dbReference type="GO" id="GO:0003676">
    <property type="term" value="F:nucleic acid binding"/>
    <property type="evidence" value="ECO:0007669"/>
    <property type="project" value="InterPro"/>
</dbReference>
<feature type="domain" description="CCHC-type" evidence="2">
    <location>
        <begin position="114"/>
        <end position="129"/>
    </location>
</feature>
<comment type="caution">
    <text evidence="3">The sequence shown here is derived from an EMBL/GenBank/DDBJ whole genome shotgun (WGS) entry which is preliminary data.</text>
</comment>
<keyword evidence="4" id="KW-1185">Reference proteome</keyword>
<dbReference type="GO" id="GO:0008270">
    <property type="term" value="F:zinc ion binding"/>
    <property type="evidence" value="ECO:0007669"/>
    <property type="project" value="UniProtKB-KW"/>
</dbReference>
<evidence type="ECO:0000313" key="3">
    <source>
        <dbReference type="EMBL" id="MCH93854.1"/>
    </source>
</evidence>
<dbReference type="AlphaFoldDB" id="A0A392N5S8"/>
<dbReference type="SUPFAM" id="SSF57756">
    <property type="entry name" value="Retrovirus zinc finger-like domains"/>
    <property type="match status" value="1"/>
</dbReference>
<accession>A0A392N5S8</accession>
<dbReference type="InterPro" id="IPR036875">
    <property type="entry name" value="Znf_CCHC_sf"/>
</dbReference>
<keyword evidence="1" id="KW-0479">Metal-binding</keyword>
<gene>
    <name evidence="3" type="ORF">A2U01_0014807</name>
</gene>
<dbReference type="EMBL" id="LXQA010025924">
    <property type="protein sequence ID" value="MCH93854.1"/>
    <property type="molecule type" value="Genomic_DNA"/>
</dbReference>
<dbReference type="InterPro" id="IPR040256">
    <property type="entry name" value="At4g02000-like"/>
</dbReference>
<keyword evidence="1" id="KW-0862">Zinc</keyword>
<dbReference type="Proteomes" id="UP000265520">
    <property type="component" value="Unassembled WGS sequence"/>
</dbReference>
<evidence type="ECO:0000256" key="1">
    <source>
        <dbReference type="PROSITE-ProRule" id="PRU00047"/>
    </source>
</evidence>
<dbReference type="PROSITE" id="PS50158">
    <property type="entry name" value="ZF_CCHC"/>
    <property type="match status" value="1"/>
</dbReference>
<dbReference type="PANTHER" id="PTHR31286:SF99">
    <property type="entry name" value="DUF4283 DOMAIN-CONTAINING PROTEIN"/>
    <property type="match status" value="1"/>
</dbReference>
<sequence>MTALEDGPWLIYDHYLVVSEWSPNFSPSNATIEKIAAWVRISDLHIEYYDAKVLHFIGNRIGKSVKVDKNTLYHERRKYARICVEVELNKPLLAMFELKDRIYKIEYEGLHMLCRTCGKFGHYAEGCPEKRTSEVNNTSTHNNQPPGNIPLGLGEQAEGPWVWCKNQEDQEKGKKVVDTVVQVADMVEIQTQEHDSEFWRKLTKIPRF</sequence>
<dbReference type="InterPro" id="IPR001878">
    <property type="entry name" value="Znf_CCHC"/>
</dbReference>
<proteinExistence type="predicted"/>
<evidence type="ECO:0000313" key="4">
    <source>
        <dbReference type="Proteomes" id="UP000265520"/>
    </source>
</evidence>
<name>A0A392N5S8_9FABA</name>